<feature type="domain" description="EF-hand" evidence="4">
    <location>
        <begin position="109"/>
        <end position="144"/>
    </location>
</feature>
<dbReference type="CDD" id="cd00051">
    <property type="entry name" value="EFh"/>
    <property type="match status" value="1"/>
</dbReference>
<feature type="domain" description="EF-hand" evidence="4">
    <location>
        <begin position="73"/>
        <end position="108"/>
    </location>
</feature>
<proteinExistence type="predicted"/>
<evidence type="ECO:0000313" key="6">
    <source>
        <dbReference type="Proteomes" id="UP001295423"/>
    </source>
</evidence>
<dbReference type="InterPro" id="IPR011992">
    <property type="entry name" value="EF-hand-dom_pair"/>
</dbReference>
<dbReference type="Proteomes" id="UP001295423">
    <property type="component" value="Unassembled WGS sequence"/>
</dbReference>
<dbReference type="GO" id="GO:0005509">
    <property type="term" value="F:calcium ion binding"/>
    <property type="evidence" value="ECO:0007669"/>
    <property type="project" value="InterPro"/>
</dbReference>
<evidence type="ECO:0000259" key="4">
    <source>
        <dbReference type="PROSITE" id="PS50222"/>
    </source>
</evidence>
<comment type="caution">
    <text evidence="5">The sequence shown here is derived from an EMBL/GenBank/DDBJ whole genome shotgun (WGS) entry which is preliminary data.</text>
</comment>
<dbReference type="InterPro" id="IPR050230">
    <property type="entry name" value="CALM/Myosin/TropC-like"/>
</dbReference>
<gene>
    <name evidence="5" type="ORF">CYCCA115_LOCUS5069</name>
</gene>
<dbReference type="EMBL" id="CAKOGP040000557">
    <property type="protein sequence ID" value="CAJ1936193.1"/>
    <property type="molecule type" value="Genomic_DNA"/>
</dbReference>
<feature type="domain" description="EF-hand" evidence="4">
    <location>
        <begin position="190"/>
        <end position="225"/>
    </location>
</feature>
<organism evidence="5 6">
    <name type="scientific">Cylindrotheca closterium</name>
    <dbReference type="NCBI Taxonomy" id="2856"/>
    <lineage>
        <taxon>Eukaryota</taxon>
        <taxon>Sar</taxon>
        <taxon>Stramenopiles</taxon>
        <taxon>Ochrophyta</taxon>
        <taxon>Bacillariophyta</taxon>
        <taxon>Bacillariophyceae</taxon>
        <taxon>Bacillariophycidae</taxon>
        <taxon>Bacillariales</taxon>
        <taxon>Bacillariaceae</taxon>
        <taxon>Cylindrotheca</taxon>
    </lineage>
</organism>
<dbReference type="InterPro" id="IPR002048">
    <property type="entry name" value="EF_hand_dom"/>
</dbReference>
<evidence type="ECO:0000256" key="3">
    <source>
        <dbReference type="ARBA" id="ARBA00022837"/>
    </source>
</evidence>
<dbReference type="SUPFAM" id="SSF47473">
    <property type="entry name" value="EF-hand"/>
    <property type="match status" value="2"/>
</dbReference>
<evidence type="ECO:0000313" key="5">
    <source>
        <dbReference type="EMBL" id="CAJ1936193.1"/>
    </source>
</evidence>
<dbReference type="PROSITE" id="PS50222">
    <property type="entry name" value="EF_HAND_2"/>
    <property type="match status" value="5"/>
</dbReference>
<dbReference type="PANTHER" id="PTHR23048:SF0">
    <property type="entry name" value="CALMODULIN LIKE 3"/>
    <property type="match status" value="1"/>
</dbReference>
<dbReference type="InterPro" id="IPR018247">
    <property type="entry name" value="EF_Hand_1_Ca_BS"/>
</dbReference>
<feature type="domain" description="EF-hand" evidence="4">
    <location>
        <begin position="154"/>
        <end position="189"/>
    </location>
</feature>
<reference evidence="5" key="1">
    <citation type="submission" date="2023-08" db="EMBL/GenBank/DDBJ databases">
        <authorList>
            <person name="Audoor S."/>
            <person name="Bilcke G."/>
        </authorList>
    </citation>
    <scope>NUCLEOTIDE SEQUENCE</scope>
</reference>
<name>A0AAD2CJQ0_9STRA</name>
<dbReference type="PROSITE" id="PS00018">
    <property type="entry name" value="EF_HAND_1"/>
    <property type="match status" value="4"/>
</dbReference>
<dbReference type="SMART" id="SM00054">
    <property type="entry name" value="EFh"/>
    <property type="match status" value="5"/>
</dbReference>
<dbReference type="Pfam" id="PF13499">
    <property type="entry name" value="EF-hand_7"/>
    <property type="match status" value="3"/>
</dbReference>
<dbReference type="PANTHER" id="PTHR23048">
    <property type="entry name" value="MYOSIN LIGHT CHAIN 1, 3"/>
    <property type="match status" value="1"/>
</dbReference>
<protein>
    <recommendedName>
        <fullName evidence="1">Calmodulin</fullName>
    </recommendedName>
</protein>
<dbReference type="Gene3D" id="1.10.238.10">
    <property type="entry name" value="EF-hand"/>
    <property type="match status" value="3"/>
</dbReference>
<feature type="domain" description="EF-hand" evidence="4">
    <location>
        <begin position="6"/>
        <end position="41"/>
    </location>
</feature>
<dbReference type="FunFam" id="1.10.238.10:FF:000003">
    <property type="entry name" value="Calmodulin A"/>
    <property type="match status" value="1"/>
</dbReference>
<dbReference type="AlphaFoldDB" id="A0AAD2CJQ0"/>
<keyword evidence="6" id="KW-1185">Reference proteome</keyword>
<evidence type="ECO:0000256" key="2">
    <source>
        <dbReference type="ARBA" id="ARBA00022737"/>
    </source>
</evidence>
<keyword evidence="3" id="KW-0106">Calcium</keyword>
<sequence>MSLGEDQVLELQRSFHAFDKNGSGFIEMDELKEGLKTLGYDISENGIGHLLEMVESSDNKLSFEEFISWNGLLWKDDMKTKFKSIDVDGSGWINKAELKKWSIDCGYGFSEEQVDDLCYSMDSSGNGKINLEEFIQGMAAAQEGNSYFIINGELYIEKLQADFRAMDADGSGFITRENLVEMANQSNYILSKQELEETIKGMDKDGDGQISVEEFIASAIKLKADS</sequence>
<keyword evidence="2" id="KW-0677">Repeat</keyword>
<accession>A0AAD2CJQ0</accession>
<evidence type="ECO:0000256" key="1">
    <source>
        <dbReference type="ARBA" id="ARBA00020786"/>
    </source>
</evidence>
<dbReference type="GO" id="GO:0016460">
    <property type="term" value="C:myosin II complex"/>
    <property type="evidence" value="ECO:0007669"/>
    <property type="project" value="TreeGrafter"/>
</dbReference>